<dbReference type="Proteomes" id="UP000245263">
    <property type="component" value="Chromosome 1"/>
</dbReference>
<feature type="modified residue" description="4-aspartylphosphate" evidence="6">
    <location>
        <position position="681"/>
    </location>
</feature>
<dbReference type="GO" id="GO:0016301">
    <property type="term" value="F:kinase activity"/>
    <property type="evidence" value="ECO:0007669"/>
    <property type="project" value="UniProtKB-KW"/>
</dbReference>
<dbReference type="InterPro" id="IPR004358">
    <property type="entry name" value="Sig_transdc_His_kin-like_C"/>
</dbReference>
<dbReference type="Gene3D" id="1.10.287.130">
    <property type="match status" value="1"/>
</dbReference>
<organism evidence="10 11">
    <name type="scientific">Leptospira kobayashii</name>
    <dbReference type="NCBI Taxonomy" id="1917830"/>
    <lineage>
        <taxon>Bacteria</taxon>
        <taxon>Pseudomonadati</taxon>
        <taxon>Spirochaetota</taxon>
        <taxon>Spirochaetia</taxon>
        <taxon>Leptospirales</taxon>
        <taxon>Leptospiraceae</taxon>
        <taxon>Leptospira</taxon>
    </lineage>
</organism>
<keyword evidence="4" id="KW-0808">Transferase</keyword>
<keyword evidence="7" id="KW-0472">Membrane</keyword>
<keyword evidence="7" id="KW-0812">Transmembrane</keyword>
<dbReference type="EC" id="2.7.13.3" evidence="2"/>
<dbReference type="SUPFAM" id="SSF55874">
    <property type="entry name" value="ATPase domain of HSP90 chaperone/DNA topoisomerase II/histidine kinase"/>
    <property type="match status" value="1"/>
</dbReference>
<dbReference type="SMART" id="SM00448">
    <property type="entry name" value="REC"/>
    <property type="match status" value="1"/>
</dbReference>
<evidence type="ECO:0000313" key="10">
    <source>
        <dbReference type="EMBL" id="BDA80373.1"/>
    </source>
</evidence>
<keyword evidence="5 10" id="KW-0418">Kinase</keyword>
<dbReference type="CDD" id="cd00082">
    <property type="entry name" value="HisKA"/>
    <property type="match status" value="1"/>
</dbReference>
<evidence type="ECO:0000256" key="7">
    <source>
        <dbReference type="SAM" id="Phobius"/>
    </source>
</evidence>
<keyword evidence="11" id="KW-1185">Reference proteome</keyword>
<feature type="transmembrane region" description="Helical" evidence="7">
    <location>
        <begin position="317"/>
        <end position="337"/>
    </location>
</feature>
<dbReference type="InterPro" id="IPR001789">
    <property type="entry name" value="Sig_transdc_resp-reg_receiver"/>
</dbReference>
<dbReference type="RefSeq" id="WP_135354917.1">
    <property type="nucleotide sequence ID" value="NZ_AP025028.1"/>
</dbReference>
<dbReference type="Pfam" id="PF00072">
    <property type="entry name" value="Response_reg"/>
    <property type="match status" value="1"/>
</dbReference>
<dbReference type="PRINTS" id="PR00344">
    <property type="entry name" value="BCTRLSENSOR"/>
</dbReference>
<evidence type="ECO:0000256" key="1">
    <source>
        <dbReference type="ARBA" id="ARBA00000085"/>
    </source>
</evidence>
<feature type="transmembrane region" description="Helical" evidence="7">
    <location>
        <begin position="165"/>
        <end position="187"/>
    </location>
</feature>
<dbReference type="SMART" id="SM00388">
    <property type="entry name" value="HisKA"/>
    <property type="match status" value="1"/>
</dbReference>
<gene>
    <name evidence="10" type="ORF">LPTSP3_g33030</name>
</gene>
<feature type="transmembrane region" description="Helical" evidence="7">
    <location>
        <begin position="259"/>
        <end position="278"/>
    </location>
</feature>
<dbReference type="InterPro" id="IPR008979">
    <property type="entry name" value="Galactose-bd-like_sf"/>
</dbReference>
<dbReference type="Pfam" id="PF02518">
    <property type="entry name" value="HATPase_c"/>
    <property type="match status" value="1"/>
</dbReference>
<dbReference type="InterPro" id="IPR003661">
    <property type="entry name" value="HisK_dim/P_dom"/>
</dbReference>
<proteinExistence type="predicted"/>
<protein>
    <recommendedName>
        <fullName evidence="2">histidine kinase</fullName>
        <ecNumber evidence="2">2.7.13.3</ecNumber>
    </recommendedName>
</protein>
<dbReference type="EMBL" id="AP025028">
    <property type="protein sequence ID" value="BDA80373.1"/>
    <property type="molecule type" value="Genomic_DNA"/>
</dbReference>
<dbReference type="InterPro" id="IPR036890">
    <property type="entry name" value="HATPase_C_sf"/>
</dbReference>
<dbReference type="SUPFAM" id="SSF49785">
    <property type="entry name" value="Galactose-binding domain-like"/>
    <property type="match status" value="1"/>
</dbReference>
<dbReference type="SUPFAM" id="SSF47384">
    <property type="entry name" value="Homodimeric domain of signal transducing histidine kinase"/>
    <property type="match status" value="1"/>
</dbReference>
<evidence type="ECO:0000256" key="4">
    <source>
        <dbReference type="ARBA" id="ARBA00022679"/>
    </source>
</evidence>
<dbReference type="InterPro" id="IPR011006">
    <property type="entry name" value="CheY-like_superfamily"/>
</dbReference>
<feature type="transmembrane region" description="Helical" evidence="7">
    <location>
        <begin position="290"/>
        <end position="310"/>
    </location>
</feature>
<reference evidence="10 11" key="1">
    <citation type="submission" date="2021-08" db="EMBL/GenBank/DDBJ databases">
        <title>Complete genome sequence of Leptospira kobayashii strain E30.</title>
        <authorList>
            <person name="Nakao R."/>
            <person name="Nakamura S."/>
            <person name="Masuzawa T."/>
            <person name="Koizumi N."/>
        </authorList>
    </citation>
    <scope>NUCLEOTIDE SEQUENCE [LARGE SCALE GENOMIC DNA]</scope>
    <source>
        <strain evidence="10 11">E30</strain>
    </source>
</reference>
<evidence type="ECO:0000256" key="5">
    <source>
        <dbReference type="ARBA" id="ARBA00022777"/>
    </source>
</evidence>
<feature type="transmembrane region" description="Helical" evidence="7">
    <location>
        <begin position="232"/>
        <end position="252"/>
    </location>
</feature>
<name>A0ABM7UN24_9LEPT</name>
<dbReference type="InterPro" id="IPR003594">
    <property type="entry name" value="HATPase_dom"/>
</dbReference>
<keyword evidence="3 6" id="KW-0597">Phosphoprotein</keyword>
<dbReference type="InterPro" id="IPR036097">
    <property type="entry name" value="HisK_dim/P_sf"/>
</dbReference>
<sequence length="757" mass="87067">MDAGNFPLKEKNLELRGNWEFYWNELLEPEEERPEKLQYSLAGNHWTSLKEKGRSLPSFGYATYRLTLVLPDLKEQIAISMPVMHTSYRLFVDGKLIHENGMVGTDEDHFRPSYKIKICPLERTGKTVRIQVQVANYVHTIAGMKELIRVGTISNIYDSYMGSVVLNWVVIIFLFMLSVYHICIYIIRKTEIASLHLGLLYICIVIITLSLSEPRNLYGSLPDSWCMVLIRISKLILPFILYFGSAVVYYLFYYKRETFVFRIATIYCSVHALAVIISPNKYMAKVSEPFEMIMSAYLFIGILYIVRAVIEGKKNSLLYLTSFALTSIVGIHDLLYFQNAIPGIRPIGAYGIFLFFIPQSIILTRSFIAIFKREEEVSRAVLRSNEDLEKKVKERTFELEKANRWKSNFISLLSHDLRSPLIGVSQILEIIQYNFDSMENQEKQKFLDLCRSGIQNSLRMIKQLLDVSRFDSEGIRLQPTLFYLDELFDDVIRTIESVATVKEIDIRLKMNQNPKLIGDKILLEEVLKNIIINAIKYSYSGSAVDVVQTIDDQWISIQVIDYGIGMDSEQLDQISRDETPKSQHGTKGELGTGLGLKLSQTILEAHFGKLKISSAPGKGSKFEVLLSNVTRSILLVDDSDNFRSDLAEELRRKKWIVLEAKNGEEALDHLSRITPNMIVTDKHMPIMDGISFVHEWEAIKEEKKIPIIMLSSDAPFFNSRKFLEEEGLENAILFYLSKLYSKKDLVEKILAFTHWDQ</sequence>
<feature type="domain" description="Response regulatory" evidence="9">
    <location>
        <begin position="632"/>
        <end position="753"/>
    </location>
</feature>
<evidence type="ECO:0000313" key="11">
    <source>
        <dbReference type="Proteomes" id="UP000245263"/>
    </source>
</evidence>
<dbReference type="CDD" id="cd00156">
    <property type="entry name" value="REC"/>
    <property type="match status" value="1"/>
</dbReference>
<dbReference type="Gene3D" id="2.60.120.260">
    <property type="entry name" value="Galactose-binding domain-like"/>
    <property type="match status" value="1"/>
</dbReference>
<dbReference type="PROSITE" id="PS50109">
    <property type="entry name" value="HIS_KIN"/>
    <property type="match status" value="1"/>
</dbReference>
<feature type="domain" description="Histidine kinase" evidence="8">
    <location>
        <begin position="412"/>
        <end position="630"/>
    </location>
</feature>
<dbReference type="PANTHER" id="PTHR43047">
    <property type="entry name" value="TWO-COMPONENT HISTIDINE PROTEIN KINASE"/>
    <property type="match status" value="1"/>
</dbReference>
<dbReference type="Gene3D" id="3.40.50.2300">
    <property type="match status" value="1"/>
</dbReference>
<evidence type="ECO:0000256" key="3">
    <source>
        <dbReference type="ARBA" id="ARBA00022553"/>
    </source>
</evidence>
<evidence type="ECO:0000256" key="6">
    <source>
        <dbReference type="PROSITE-ProRule" id="PRU00169"/>
    </source>
</evidence>
<keyword evidence="7" id="KW-1133">Transmembrane helix</keyword>
<dbReference type="SUPFAM" id="SSF52172">
    <property type="entry name" value="CheY-like"/>
    <property type="match status" value="1"/>
</dbReference>
<dbReference type="PROSITE" id="PS50110">
    <property type="entry name" value="RESPONSE_REGULATORY"/>
    <property type="match status" value="1"/>
</dbReference>
<dbReference type="PANTHER" id="PTHR43047:SF72">
    <property type="entry name" value="OSMOSENSING HISTIDINE PROTEIN KINASE SLN1"/>
    <property type="match status" value="1"/>
</dbReference>
<evidence type="ECO:0000256" key="2">
    <source>
        <dbReference type="ARBA" id="ARBA00012438"/>
    </source>
</evidence>
<feature type="transmembrane region" description="Helical" evidence="7">
    <location>
        <begin position="194"/>
        <end position="212"/>
    </location>
</feature>
<dbReference type="SMART" id="SM00387">
    <property type="entry name" value="HATPase_c"/>
    <property type="match status" value="1"/>
</dbReference>
<comment type="catalytic activity">
    <reaction evidence="1">
        <text>ATP + protein L-histidine = ADP + protein N-phospho-L-histidine.</text>
        <dbReference type="EC" id="2.7.13.3"/>
    </reaction>
</comment>
<dbReference type="InterPro" id="IPR005467">
    <property type="entry name" value="His_kinase_dom"/>
</dbReference>
<accession>A0ABM7UN24</accession>
<feature type="transmembrane region" description="Helical" evidence="7">
    <location>
        <begin position="349"/>
        <end position="371"/>
    </location>
</feature>
<evidence type="ECO:0000259" key="8">
    <source>
        <dbReference type="PROSITE" id="PS50109"/>
    </source>
</evidence>
<dbReference type="Gene3D" id="3.30.565.10">
    <property type="entry name" value="Histidine kinase-like ATPase, C-terminal domain"/>
    <property type="match status" value="1"/>
</dbReference>
<evidence type="ECO:0000259" key="9">
    <source>
        <dbReference type="PROSITE" id="PS50110"/>
    </source>
</evidence>
<dbReference type="Pfam" id="PF00512">
    <property type="entry name" value="HisKA"/>
    <property type="match status" value="1"/>
</dbReference>